<evidence type="ECO:0000313" key="1">
    <source>
        <dbReference type="EMBL" id="QEL16464.1"/>
    </source>
</evidence>
<gene>
    <name evidence="1" type="ORF">PX52LOC_03418</name>
</gene>
<dbReference type="RefSeq" id="WP_149111190.1">
    <property type="nucleotide sequence ID" value="NZ_CP042425.1"/>
</dbReference>
<reference evidence="2" key="1">
    <citation type="submission" date="2019-08" db="EMBL/GenBank/DDBJ databases">
        <title>Limnoglobus roseus gen. nov., sp. nov., a novel freshwater planctomycete with a giant genome from the family Gemmataceae.</title>
        <authorList>
            <person name="Kulichevskaya I.S."/>
            <person name="Naumoff D.G."/>
            <person name="Miroshnikov K."/>
            <person name="Ivanova A."/>
            <person name="Philippov D.A."/>
            <person name="Hakobyan A."/>
            <person name="Rijpstra I.C."/>
            <person name="Sinninghe Damste J.S."/>
            <person name="Liesack W."/>
            <person name="Dedysh S.N."/>
        </authorList>
    </citation>
    <scope>NUCLEOTIDE SEQUENCE [LARGE SCALE GENOMIC DNA]</scope>
    <source>
        <strain evidence="2">PX52</strain>
    </source>
</reference>
<dbReference type="AlphaFoldDB" id="A0A5C1AH76"/>
<dbReference type="EMBL" id="CP042425">
    <property type="protein sequence ID" value="QEL16464.1"/>
    <property type="molecule type" value="Genomic_DNA"/>
</dbReference>
<proteinExistence type="predicted"/>
<keyword evidence="2" id="KW-1185">Reference proteome</keyword>
<dbReference type="KEGG" id="lrs:PX52LOC_03418"/>
<evidence type="ECO:0000313" key="2">
    <source>
        <dbReference type="Proteomes" id="UP000324974"/>
    </source>
</evidence>
<organism evidence="1 2">
    <name type="scientific">Limnoglobus roseus</name>
    <dbReference type="NCBI Taxonomy" id="2598579"/>
    <lineage>
        <taxon>Bacteria</taxon>
        <taxon>Pseudomonadati</taxon>
        <taxon>Planctomycetota</taxon>
        <taxon>Planctomycetia</taxon>
        <taxon>Gemmatales</taxon>
        <taxon>Gemmataceae</taxon>
        <taxon>Limnoglobus</taxon>
    </lineage>
</organism>
<sequence length="112" mass="12248">MTGKVYLISPKGVWTEAKVVEVRLSGDRKPSVLALQRVGNNWKQLGCRLFFDNGKDDFAYDAFCEPLSPVEGGSTIKAEPIFGSENPLSENELANAPSHIRAILAAAKKLEE</sequence>
<name>A0A5C1AH76_9BACT</name>
<accession>A0A5C1AH76</accession>
<dbReference type="Proteomes" id="UP000324974">
    <property type="component" value="Chromosome"/>
</dbReference>
<protein>
    <submittedName>
        <fullName evidence="1">Uncharacterized protein</fullName>
    </submittedName>
</protein>